<protein>
    <submittedName>
        <fullName evidence="1">Uncharacterized protein</fullName>
    </submittedName>
</protein>
<keyword evidence="2" id="KW-1185">Reference proteome</keyword>
<proteinExistence type="predicted"/>
<reference evidence="1 2" key="1">
    <citation type="submission" date="2022-08" db="EMBL/GenBank/DDBJ databases">
        <title>Bacterial and archaeal communities from various locations to study Microbial Dark Matter (Phase II).</title>
        <authorList>
            <person name="Stepanauskas R."/>
        </authorList>
    </citation>
    <scope>NUCLEOTIDE SEQUENCE [LARGE SCALE GENOMIC DNA]</scope>
    <source>
        <strain evidence="1 2">PD1</strain>
    </source>
</reference>
<evidence type="ECO:0000313" key="1">
    <source>
        <dbReference type="EMBL" id="MCS3920911.1"/>
    </source>
</evidence>
<dbReference type="RefSeq" id="WP_259101323.1">
    <property type="nucleotide sequence ID" value="NZ_CP130454.1"/>
</dbReference>
<gene>
    <name evidence="1" type="ORF">M2350_003352</name>
</gene>
<dbReference type="EMBL" id="JANUCP010000008">
    <property type="protein sequence ID" value="MCS3920911.1"/>
    <property type="molecule type" value="Genomic_DNA"/>
</dbReference>
<sequence length="117" mass="13020">MISKVGLGEELFERYRCSVTELAEQVRNHLGEVALPDLNLDNLKALLARGWTVKEIQLEPFGGPIAGNIGVRFLLERNGLQVVVPVSPGEGLAEFLLKKAKEWEQKGVLAHYIIQSR</sequence>
<accession>A0ABT2ESH8</accession>
<name>A0ABT2ESH8_9BACT</name>
<evidence type="ECO:0000313" key="2">
    <source>
        <dbReference type="Proteomes" id="UP001204798"/>
    </source>
</evidence>
<comment type="caution">
    <text evidence="1">The sequence shown here is derived from an EMBL/GenBank/DDBJ whole genome shotgun (WGS) entry which is preliminary data.</text>
</comment>
<organism evidence="1 2">
    <name type="scientific">Candidatus Fervidibacter sacchari</name>
    <dbReference type="NCBI Taxonomy" id="1448929"/>
    <lineage>
        <taxon>Bacteria</taxon>
        <taxon>Candidatus Fervidibacterota</taxon>
        <taxon>Candidatus Fervidibacter</taxon>
    </lineage>
</organism>
<dbReference type="Proteomes" id="UP001204798">
    <property type="component" value="Unassembled WGS sequence"/>
</dbReference>